<dbReference type="Pfam" id="PF16694">
    <property type="entry name" value="Cytochrome_P460"/>
    <property type="match status" value="1"/>
</dbReference>
<feature type="chain" id="PRO_5024935746" description="Cytochrome P460 domain-containing protein" evidence="1">
    <location>
        <begin position="20"/>
        <end position="191"/>
    </location>
</feature>
<dbReference type="OrthoDB" id="511546at2"/>
<dbReference type="Gene3D" id="3.50.70.20">
    <property type="entry name" value="Cytochrome P460"/>
    <property type="match status" value="1"/>
</dbReference>
<accession>A0A5S9PEE0</accession>
<dbReference type="Proteomes" id="UP000441399">
    <property type="component" value="Unassembled WGS sequence"/>
</dbReference>
<reference evidence="3 4" key="1">
    <citation type="submission" date="2019-11" db="EMBL/GenBank/DDBJ databases">
        <authorList>
            <person name="Holert J."/>
        </authorList>
    </citation>
    <scope>NUCLEOTIDE SEQUENCE [LARGE SCALE GENOMIC DNA]</scope>
    <source>
        <strain evidence="3">SB11_3</strain>
    </source>
</reference>
<keyword evidence="4" id="KW-1185">Reference proteome</keyword>
<gene>
    <name evidence="3" type="ORF">OPDIPICF_04445</name>
</gene>
<name>A0A5S9PEE0_9GAMM</name>
<dbReference type="AlphaFoldDB" id="A0A5S9PEE0"/>
<dbReference type="CDD" id="cd20750">
    <property type="entry name" value="cyt_c_I"/>
    <property type="match status" value="1"/>
</dbReference>
<evidence type="ECO:0000313" key="4">
    <source>
        <dbReference type="Proteomes" id="UP000441399"/>
    </source>
</evidence>
<protein>
    <recommendedName>
        <fullName evidence="2">Cytochrome P460 domain-containing protein</fullName>
    </recommendedName>
</protein>
<evidence type="ECO:0000313" key="3">
    <source>
        <dbReference type="EMBL" id="CAA0102266.1"/>
    </source>
</evidence>
<dbReference type="InterPro" id="IPR032033">
    <property type="entry name" value="Cytochrome_P460"/>
</dbReference>
<sequence length="191" mass="20957">MNKHIAAVVLGSAAGMALAAPAPSIDKTYSRYVDKTGAISLPANIQQDWSHLGSYVVHTSEDGKAGIDVHQVYTQPTSIDYYRKHQRFPDGAVLVKTVSGTASETLTTGKVNYANALKVTFVMVKDDKNRFPANKAWGEGWGWALFDPTKPGKSQTTDWKGEGFNNCFGCHIPVKQNDWVYTQGYEDILTP</sequence>
<keyword evidence="1" id="KW-0732">Signal</keyword>
<organism evidence="3 4">
    <name type="scientific">BD1-7 clade bacterium</name>
    <dbReference type="NCBI Taxonomy" id="2029982"/>
    <lineage>
        <taxon>Bacteria</taxon>
        <taxon>Pseudomonadati</taxon>
        <taxon>Pseudomonadota</taxon>
        <taxon>Gammaproteobacteria</taxon>
        <taxon>Cellvibrionales</taxon>
        <taxon>Spongiibacteraceae</taxon>
        <taxon>BD1-7 clade</taxon>
    </lineage>
</organism>
<dbReference type="EMBL" id="CACSIO010000008">
    <property type="protein sequence ID" value="CAA0102266.1"/>
    <property type="molecule type" value="Genomic_DNA"/>
</dbReference>
<proteinExistence type="predicted"/>
<dbReference type="InterPro" id="IPR038142">
    <property type="entry name" value="Cytochrome_P460_sp"/>
</dbReference>
<feature type="signal peptide" evidence="1">
    <location>
        <begin position="1"/>
        <end position="19"/>
    </location>
</feature>
<evidence type="ECO:0000256" key="1">
    <source>
        <dbReference type="SAM" id="SignalP"/>
    </source>
</evidence>
<feature type="domain" description="Cytochrome P460" evidence="2">
    <location>
        <begin position="49"/>
        <end position="182"/>
    </location>
</feature>
<evidence type="ECO:0000259" key="2">
    <source>
        <dbReference type="Pfam" id="PF16694"/>
    </source>
</evidence>